<dbReference type="PANTHER" id="PTHR20914">
    <property type="entry name" value="LY6/PLAUR DOMAIN-CONTAINING PROTEIN 8"/>
    <property type="match status" value="1"/>
</dbReference>
<keyword evidence="3" id="KW-0732">Signal</keyword>
<dbReference type="AlphaFoldDB" id="A0A9B0X0Y7"/>
<feature type="signal peptide" evidence="3">
    <location>
        <begin position="1"/>
        <end position="20"/>
    </location>
</feature>
<organism evidence="5 6">
    <name type="scientific">Chrysochloris asiatica</name>
    <name type="common">Cape golden mole</name>
    <dbReference type="NCBI Taxonomy" id="185453"/>
    <lineage>
        <taxon>Eukaryota</taxon>
        <taxon>Metazoa</taxon>
        <taxon>Chordata</taxon>
        <taxon>Craniata</taxon>
        <taxon>Vertebrata</taxon>
        <taxon>Euteleostomi</taxon>
        <taxon>Mammalia</taxon>
        <taxon>Eutheria</taxon>
        <taxon>Afrotheria</taxon>
        <taxon>Chrysochloridae</taxon>
        <taxon>Chrysochlorinae</taxon>
        <taxon>Chrysochloris</taxon>
    </lineage>
</organism>
<evidence type="ECO:0000256" key="1">
    <source>
        <dbReference type="ARBA" id="ARBA00004613"/>
    </source>
</evidence>
<evidence type="ECO:0000259" key="4">
    <source>
        <dbReference type="Pfam" id="PF00021"/>
    </source>
</evidence>
<dbReference type="GO" id="GO:0050829">
    <property type="term" value="P:defense response to Gram-negative bacterium"/>
    <property type="evidence" value="ECO:0007669"/>
    <property type="project" value="TreeGrafter"/>
</dbReference>
<dbReference type="PANTHER" id="PTHR20914:SF2">
    <property type="entry name" value="LY6_PLAUR DOMAIN-CONTAINING PROTEIN 8"/>
    <property type="match status" value="1"/>
</dbReference>
<dbReference type="RefSeq" id="XP_006874547.1">
    <property type="nucleotide sequence ID" value="XM_006874485.1"/>
</dbReference>
<keyword evidence="2" id="KW-0964">Secreted</keyword>
<feature type="domain" description="UPAR/Ly6" evidence="4">
    <location>
        <begin position="125"/>
        <end position="195"/>
    </location>
</feature>
<gene>
    <name evidence="6" type="primary">LYPD8</name>
</gene>
<dbReference type="CTD" id="646627"/>
<proteinExistence type="predicted"/>
<feature type="domain" description="UPAR/Ly6" evidence="4">
    <location>
        <begin position="20"/>
        <end position="109"/>
    </location>
</feature>
<accession>A0A9B0X0Y7</accession>
<evidence type="ECO:0000256" key="2">
    <source>
        <dbReference type="ARBA" id="ARBA00022525"/>
    </source>
</evidence>
<keyword evidence="5" id="KW-1185">Reference proteome</keyword>
<sequence>MKRILIAGIIAVLTIVTVESLNCTQCNSLNNTCNSSTASQCSNDTNSSCTSSMVNSTLGGNITLYEDKSCSAEECSEEEKVIAAFTVHVSDGMYFQFASQCCRGDDCNTKNASAPSLEDELGNTVCPACYGSNETSCSVKQRKCYKEERCVDIVANFSNGINSKTLVLKGCSNVNGSTCQFLSASNHEFGGITFQKFDCVDNFTTLTPTPPKSTQTTTPNMGSKISLTPLLLASLLLFKLLL</sequence>
<dbReference type="GO" id="GO:0005615">
    <property type="term" value="C:extracellular space"/>
    <property type="evidence" value="ECO:0007669"/>
    <property type="project" value="TreeGrafter"/>
</dbReference>
<feature type="chain" id="PRO_5039037027" evidence="3">
    <location>
        <begin position="21"/>
        <end position="242"/>
    </location>
</feature>
<dbReference type="GeneID" id="102842323"/>
<dbReference type="Pfam" id="PF00021">
    <property type="entry name" value="UPAR_LY6"/>
    <property type="match status" value="2"/>
</dbReference>
<evidence type="ECO:0000256" key="3">
    <source>
        <dbReference type="SAM" id="SignalP"/>
    </source>
</evidence>
<dbReference type="Proteomes" id="UP000504623">
    <property type="component" value="Unplaced"/>
</dbReference>
<dbReference type="OrthoDB" id="9838086at2759"/>
<name>A0A9B0X0Y7_CHRAS</name>
<comment type="subcellular location">
    <subcellularLocation>
        <location evidence="1">Secreted</location>
    </subcellularLocation>
</comment>
<dbReference type="InterPro" id="IPR050918">
    <property type="entry name" value="CNF-like_PLA2_Inhibitor"/>
</dbReference>
<dbReference type="InterPro" id="IPR016054">
    <property type="entry name" value="LY6_UPA_recep-like"/>
</dbReference>
<reference evidence="6" key="1">
    <citation type="submission" date="2025-08" db="UniProtKB">
        <authorList>
            <consortium name="RefSeq"/>
        </authorList>
    </citation>
    <scope>IDENTIFICATION</scope>
    <source>
        <tissue evidence="6">Spleen</tissue>
    </source>
</reference>
<evidence type="ECO:0000313" key="5">
    <source>
        <dbReference type="Proteomes" id="UP000504623"/>
    </source>
</evidence>
<protein>
    <submittedName>
        <fullName evidence="6">Ly6/PLAUR domain-containing protein 8</fullName>
    </submittedName>
</protein>
<evidence type="ECO:0000313" key="6">
    <source>
        <dbReference type="RefSeq" id="XP_006874547.1"/>
    </source>
</evidence>
<dbReference type="CDD" id="cd23569">
    <property type="entry name" value="TFP_LU_ECD_LYPD8_rpt2"/>
    <property type="match status" value="1"/>
</dbReference>
<dbReference type="CDD" id="cd23568">
    <property type="entry name" value="TFP_LU_ECD_LYPD8_rpt1"/>
    <property type="match status" value="1"/>
</dbReference>